<evidence type="ECO:0000313" key="17">
    <source>
        <dbReference type="Proteomes" id="UP000033140"/>
    </source>
</evidence>
<evidence type="ECO:0000313" key="16">
    <source>
        <dbReference type="EMBL" id="GAO52674.1"/>
    </source>
</evidence>
<evidence type="ECO:0000256" key="14">
    <source>
        <dbReference type="SAM" id="Phobius"/>
    </source>
</evidence>
<evidence type="ECO:0000256" key="13">
    <source>
        <dbReference type="ARBA" id="ARBA00023157"/>
    </source>
</evidence>
<gene>
    <name evidence="16" type="ORF">G7K_6746-t2</name>
</gene>
<reference evidence="16 17" key="2">
    <citation type="journal article" date="2014" name="J. Gen. Appl. Microbiol.">
        <title>The early diverging ascomycetous budding yeast Saitoella complicata has three histone deacetylases belonging to the Clr6, Hos2, and Rpd3 lineages.</title>
        <authorList>
            <person name="Nishida H."/>
            <person name="Matsumoto T."/>
            <person name="Kondo S."/>
            <person name="Hamamoto M."/>
            <person name="Yoshikawa H."/>
        </authorList>
    </citation>
    <scope>NUCLEOTIDE SEQUENCE [LARGE SCALE GENOMIC DNA]</scope>
    <source>
        <strain evidence="16 17">NRRL Y-17804</strain>
    </source>
</reference>
<keyword evidence="17" id="KW-1185">Reference proteome</keyword>
<feature type="transmembrane region" description="Helical" evidence="14">
    <location>
        <begin position="128"/>
        <end position="146"/>
    </location>
</feature>
<dbReference type="Pfam" id="PF02434">
    <property type="entry name" value="Fringe"/>
    <property type="match status" value="1"/>
</dbReference>
<dbReference type="InterPro" id="IPR003378">
    <property type="entry name" value="Fringe-like_glycosylTrfase"/>
</dbReference>
<dbReference type="AlphaFoldDB" id="A0A0E9NS23"/>
<dbReference type="Pfam" id="PF00024">
    <property type="entry name" value="PAN_1"/>
    <property type="match status" value="1"/>
</dbReference>
<evidence type="ECO:0000256" key="3">
    <source>
        <dbReference type="ARBA" id="ARBA00006462"/>
    </source>
</evidence>
<evidence type="ECO:0000256" key="11">
    <source>
        <dbReference type="ARBA" id="ARBA00022989"/>
    </source>
</evidence>
<feature type="domain" description="Apple" evidence="15">
    <location>
        <begin position="472"/>
        <end position="543"/>
    </location>
</feature>
<keyword evidence="5" id="KW-0328">Glycosyltransferase</keyword>
<dbReference type="InterPro" id="IPR000177">
    <property type="entry name" value="Apple"/>
</dbReference>
<evidence type="ECO:0000256" key="5">
    <source>
        <dbReference type="ARBA" id="ARBA00022676"/>
    </source>
</evidence>
<dbReference type="EMBL" id="BACD03000079">
    <property type="protein sequence ID" value="GAO52674.1"/>
    <property type="molecule type" value="Genomic_DNA"/>
</dbReference>
<keyword evidence="10" id="KW-0735">Signal-anchor</keyword>
<evidence type="ECO:0000256" key="12">
    <source>
        <dbReference type="ARBA" id="ARBA00023136"/>
    </source>
</evidence>
<keyword evidence="6" id="KW-0808">Transferase</keyword>
<dbReference type="SMART" id="SM00223">
    <property type="entry name" value="APPLE"/>
    <property type="match status" value="1"/>
</dbReference>
<dbReference type="STRING" id="698492.A0A0E9NS23"/>
<dbReference type="EC" id="2.4.1.122" evidence="4"/>
<dbReference type="GO" id="GO:0016020">
    <property type="term" value="C:membrane"/>
    <property type="evidence" value="ECO:0007669"/>
    <property type="project" value="UniProtKB-SubCell"/>
</dbReference>
<protein>
    <recommendedName>
        <fullName evidence="4">N-acetylgalactosaminide beta-1,3-galactosyltransferase</fullName>
        <ecNumber evidence="4">2.4.1.122</ecNumber>
    </recommendedName>
</protein>
<dbReference type="InterPro" id="IPR003609">
    <property type="entry name" value="Pan_app"/>
</dbReference>
<evidence type="ECO:0000259" key="15">
    <source>
        <dbReference type="SMART" id="SM00223"/>
    </source>
</evidence>
<dbReference type="GO" id="GO:0000166">
    <property type="term" value="F:nucleotide binding"/>
    <property type="evidence" value="ECO:0007669"/>
    <property type="project" value="UniProtKB-KW"/>
</dbReference>
<reference evidence="16 17" key="1">
    <citation type="journal article" date="2011" name="J. Gen. Appl. Microbiol.">
        <title>Draft genome sequencing of the enigmatic yeast Saitoella complicata.</title>
        <authorList>
            <person name="Nishida H."/>
            <person name="Hamamoto M."/>
            <person name="Sugiyama J."/>
        </authorList>
    </citation>
    <scope>NUCLEOTIDE SEQUENCE [LARGE SCALE GENOMIC DNA]</scope>
    <source>
        <strain evidence="16 17">NRRL Y-17804</strain>
    </source>
</reference>
<dbReference type="InterPro" id="IPR026050">
    <property type="entry name" value="C1GALT1/C1GALT1_chp1"/>
</dbReference>
<keyword evidence="8" id="KW-0677">Repeat</keyword>
<keyword evidence="13" id="KW-1015">Disulfide bond</keyword>
<reference evidence="16 17" key="3">
    <citation type="journal article" date="2015" name="Genome Announc.">
        <title>Draft Genome Sequence of the Archiascomycetous Yeast Saitoella complicata.</title>
        <authorList>
            <person name="Yamauchi K."/>
            <person name="Kondo S."/>
            <person name="Hamamoto M."/>
            <person name="Takahashi Y."/>
            <person name="Ogura Y."/>
            <person name="Hayashi T."/>
            <person name="Nishida H."/>
        </authorList>
    </citation>
    <scope>NUCLEOTIDE SEQUENCE [LARGE SCALE GENOMIC DNA]</scope>
    <source>
        <strain evidence="16 17">NRRL Y-17804</strain>
    </source>
</reference>
<dbReference type="PANTHER" id="PTHR23033:SF47">
    <property type="entry name" value="APPLE DOMAIN-CONTAINING PROTEIN-RELATED"/>
    <property type="match status" value="1"/>
</dbReference>
<comment type="pathway">
    <text evidence="2">Protein modification; protein glycosylation.</text>
</comment>
<dbReference type="Proteomes" id="UP000033140">
    <property type="component" value="Unassembled WGS sequence"/>
</dbReference>
<dbReference type="GO" id="GO:0016263">
    <property type="term" value="F:glycoprotein-N-acetylgalactosamine 3-beta-galactosyltransferase activity"/>
    <property type="evidence" value="ECO:0007669"/>
    <property type="project" value="UniProtKB-EC"/>
</dbReference>
<name>A0A0E9NS23_SAICN</name>
<evidence type="ECO:0000256" key="6">
    <source>
        <dbReference type="ARBA" id="ARBA00022679"/>
    </source>
</evidence>
<dbReference type="Gene3D" id="3.50.4.10">
    <property type="entry name" value="Hepatocyte Growth Factor"/>
    <property type="match status" value="1"/>
</dbReference>
<evidence type="ECO:0000256" key="10">
    <source>
        <dbReference type="ARBA" id="ARBA00022968"/>
    </source>
</evidence>
<keyword evidence="11 14" id="KW-1133">Transmembrane helix</keyword>
<organism evidence="16 17">
    <name type="scientific">Saitoella complicata (strain BCRC 22490 / CBS 7301 / JCM 7358 / NBRC 10748 / NRRL Y-17804)</name>
    <dbReference type="NCBI Taxonomy" id="698492"/>
    <lineage>
        <taxon>Eukaryota</taxon>
        <taxon>Fungi</taxon>
        <taxon>Dikarya</taxon>
        <taxon>Ascomycota</taxon>
        <taxon>Taphrinomycotina</taxon>
        <taxon>Taphrinomycotina incertae sedis</taxon>
        <taxon>Saitoella</taxon>
    </lineage>
</organism>
<keyword evidence="7 14" id="KW-0812">Transmembrane</keyword>
<dbReference type="GO" id="GO:0005576">
    <property type="term" value="C:extracellular region"/>
    <property type="evidence" value="ECO:0007669"/>
    <property type="project" value="InterPro"/>
</dbReference>
<sequence>MSTAAMNRPLLRIQSPSPAWPRTHFTKAKAALVFLNTAVYSRTLVYGADNLREGSILSVWRAAHEYEHWTYRGYIGACTHLKHLLFPSTADMPLLSGETEKLVASVTVQWSGHGSSTLRRLLRRRNTILIIALVISIILSIISNSIDKEQDLRVRLVPSMDDTETLSILYMPPSSSAHALTYDDPRLLSNFAFAVKTSHEVMGDRLTRQLSSFLDRLENRIYISDHEDVLGDTPVHDCYTTIYEDAINRTRTGERRTATVREEEDGWTRDAHKNLPGFRILYEQFPDKDWFMMIDDDTYIFTQNLHDITHYLDPSLPLHMGWPLGMGPCGINDDMPDRRQGFYQGGSGILLSRGAMEILYEGIDECILKSWDCWAGDIRVSLCMWDVGLRVLDGCPHPYGFYVHDYRHLDPEQGIIGDPCIRPVTGHRMRGMDFHYAYMAEKISENGAVTFADIFHSRYVNTTMNIGPDFDVIDIDTVWNGIEGQGSRLVESVNECNAICTADPMCRSWTFKDETEECWFEESEWWDYKRLPKRGYVSGLKGSRYVCDRVPTEYKHLTVPAVLLLSEKTGEIVFSTGNTRLNDISSVHTAILVERDALAVDHLLSVS</sequence>
<evidence type="ECO:0000256" key="7">
    <source>
        <dbReference type="ARBA" id="ARBA00022692"/>
    </source>
</evidence>
<proteinExistence type="inferred from homology"/>
<evidence type="ECO:0000256" key="8">
    <source>
        <dbReference type="ARBA" id="ARBA00022737"/>
    </source>
</evidence>
<keyword evidence="12 14" id="KW-0472">Membrane</keyword>
<evidence type="ECO:0000256" key="9">
    <source>
        <dbReference type="ARBA" id="ARBA00022741"/>
    </source>
</evidence>
<comment type="subcellular location">
    <subcellularLocation>
        <location evidence="1">Membrane</location>
        <topology evidence="1">Single-pass type II membrane protein</topology>
    </subcellularLocation>
</comment>
<dbReference type="GO" id="GO:0006508">
    <property type="term" value="P:proteolysis"/>
    <property type="evidence" value="ECO:0007669"/>
    <property type="project" value="InterPro"/>
</dbReference>
<evidence type="ECO:0000256" key="4">
    <source>
        <dbReference type="ARBA" id="ARBA00012557"/>
    </source>
</evidence>
<dbReference type="SUPFAM" id="SSF57414">
    <property type="entry name" value="Hairpin loop containing domain-like"/>
    <property type="match status" value="1"/>
</dbReference>
<dbReference type="PANTHER" id="PTHR23033">
    <property type="entry name" value="BETA1,3-GALACTOSYLTRANSFERASE"/>
    <property type="match status" value="1"/>
</dbReference>
<comment type="similarity">
    <text evidence="3">Belongs to the glycosyltransferase 31 family. Beta3-Gal-T subfamily.</text>
</comment>
<keyword evidence="9" id="KW-0547">Nucleotide-binding</keyword>
<evidence type="ECO:0000256" key="2">
    <source>
        <dbReference type="ARBA" id="ARBA00004922"/>
    </source>
</evidence>
<comment type="caution">
    <text evidence="16">The sequence shown here is derived from an EMBL/GenBank/DDBJ whole genome shotgun (WGS) entry which is preliminary data.</text>
</comment>
<accession>A0A0E9NS23</accession>
<evidence type="ECO:0000256" key="1">
    <source>
        <dbReference type="ARBA" id="ARBA00004606"/>
    </source>
</evidence>
<dbReference type="Gene3D" id="3.90.550.50">
    <property type="match status" value="1"/>
</dbReference>